<evidence type="ECO:0000313" key="2">
    <source>
        <dbReference type="Proteomes" id="UP001060085"/>
    </source>
</evidence>
<gene>
    <name evidence="1" type="ORF">M9H77_19413</name>
</gene>
<organism evidence="1 2">
    <name type="scientific">Catharanthus roseus</name>
    <name type="common">Madagascar periwinkle</name>
    <name type="synonym">Vinca rosea</name>
    <dbReference type="NCBI Taxonomy" id="4058"/>
    <lineage>
        <taxon>Eukaryota</taxon>
        <taxon>Viridiplantae</taxon>
        <taxon>Streptophyta</taxon>
        <taxon>Embryophyta</taxon>
        <taxon>Tracheophyta</taxon>
        <taxon>Spermatophyta</taxon>
        <taxon>Magnoliopsida</taxon>
        <taxon>eudicotyledons</taxon>
        <taxon>Gunneridae</taxon>
        <taxon>Pentapetalae</taxon>
        <taxon>asterids</taxon>
        <taxon>lamiids</taxon>
        <taxon>Gentianales</taxon>
        <taxon>Apocynaceae</taxon>
        <taxon>Rauvolfioideae</taxon>
        <taxon>Vinceae</taxon>
        <taxon>Catharanthinae</taxon>
        <taxon>Catharanthus</taxon>
    </lineage>
</organism>
<protein>
    <submittedName>
        <fullName evidence="1">Uncharacterized protein</fullName>
    </submittedName>
</protein>
<accession>A0ACC0BA88</accession>
<name>A0ACC0BA88_CATRO</name>
<proteinExistence type="predicted"/>
<reference evidence="2" key="1">
    <citation type="journal article" date="2023" name="Nat. Plants">
        <title>Single-cell RNA sequencing provides a high-resolution roadmap for understanding the multicellular compartmentation of specialized metabolism.</title>
        <authorList>
            <person name="Sun S."/>
            <person name="Shen X."/>
            <person name="Li Y."/>
            <person name="Li Y."/>
            <person name="Wang S."/>
            <person name="Li R."/>
            <person name="Zhang H."/>
            <person name="Shen G."/>
            <person name="Guo B."/>
            <person name="Wei J."/>
            <person name="Xu J."/>
            <person name="St-Pierre B."/>
            <person name="Chen S."/>
            <person name="Sun C."/>
        </authorList>
    </citation>
    <scope>NUCLEOTIDE SEQUENCE [LARGE SCALE GENOMIC DNA]</scope>
</reference>
<keyword evidence="2" id="KW-1185">Reference proteome</keyword>
<dbReference type="EMBL" id="CM044704">
    <property type="protein sequence ID" value="KAI5669560.1"/>
    <property type="molecule type" value="Genomic_DNA"/>
</dbReference>
<dbReference type="Proteomes" id="UP001060085">
    <property type="component" value="Linkage Group LG04"/>
</dbReference>
<sequence>MPGGPGSTRPAQERASFGEREFESIGSLRPPVLNRLSVFVFWSSEIITVVSEPRLTKQPFGYHSSSDPRGLGKGKTLNLPFYSKIKSHPQSVALKSIWNLGRAKCFLKNLVMHTVASLCI</sequence>
<evidence type="ECO:0000313" key="1">
    <source>
        <dbReference type="EMBL" id="KAI5669560.1"/>
    </source>
</evidence>
<comment type="caution">
    <text evidence="1">The sequence shown here is derived from an EMBL/GenBank/DDBJ whole genome shotgun (WGS) entry which is preliminary data.</text>
</comment>